<evidence type="ECO:0000259" key="3">
    <source>
        <dbReference type="Pfam" id="PF17039"/>
    </source>
</evidence>
<dbReference type="Proteomes" id="UP001497497">
    <property type="component" value="Unassembled WGS sequence"/>
</dbReference>
<comment type="subcellular location">
    <subcellularLocation>
        <location evidence="1">Golgi apparatus membrane</location>
        <topology evidence="1">Single-pass type II membrane protein</topology>
    </subcellularLocation>
</comment>
<protein>
    <recommendedName>
        <fullName evidence="3">Fucosyltransferase N-terminal domain-containing protein</fullName>
    </recommendedName>
</protein>
<dbReference type="GO" id="GO:0008417">
    <property type="term" value="F:fucosyltransferase activity"/>
    <property type="evidence" value="ECO:0007669"/>
    <property type="project" value="InterPro"/>
</dbReference>
<keyword evidence="2" id="KW-0333">Golgi apparatus</keyword>
<dbReference type="InterPro" id="IPR031481">
    <property type="entry name" value="Glyco_tran_10_N"/>
</dbReference>
<dbReference type="EMBL" id="CAXITT010000024">
    <property type="protein sequence ID" value="CAL1527932.1"/>
    <property type="molecule type" value="Genomic_DNA"/>
</dbReference>
<dbReference type="InterPro" id="IPR001503">
    <property type="entry name" value="Glyco_trans_10"/>
</dbReference>
<dbReference type="PANTHER" id="PTHR48438">
    <property type="entry name" value="ALPHA-(1,3)-FUCOSYLTRANSFERASE C-RELATED"/>
    <property type="match status" value="1"/>
</dbReference>
<evidence type="ECO:0000313" key="4">
    <source>
        <dbReference type="EMBL" id="CAL1527932.1"/>
    </source>
</evidence>
<dbReference type="PANTHER" id="PTHR48438:SF1">
    <property type="entry name" value="ALPHA-(1,3)-FUCOSYLTRANSFERASE C-RELATED"/>
    <property type="match status" value="1"/>
</dbReference>
<feature type="domain" description="Fucosyltransferase N-terminal" evidence="3">
    <location>
        <begin position="147"/>
        <end position="238"/>
    </location>
</feature>
<feature type="non-terminal residue" evidence="4">
    <location>
        <position position="275"/>
    </location>
</feature>
<name>A0AAV2H2M4_LYMST</name>
<organism evidence="4 5">
    <name type="scientific">Lymnaea stagnalis</name>
    <name type="common">Great pond snail</name>
    <name type="synonym">Helix stagnalis</name>
    <dbReference type="NCBI Taxonomy" id="6523"/>
    <lineage>
        <taxon>Eukaryota</taxon>
        <taxon>Metazoa</taxon>
        <taxon>Spiralia</taxon>
        <taxon>Lophotrochozoa</taxon>
        <taxon>Mollusca</taxon>
        <taxon>Gastropoda</taxon>
        <taxon>Heterobranchia</taxon>
        <taxon>Euthyneura</taxon>
        <taxon>Panpulmonata</taxon>
        <taxon>Hygrophila</taxon>
        <taxon>Lymnaeoidea</taxon>
        <taxon>Lymnaeidae</taxon>
        <taxon>Lymnaea</taxon>
    </lineage>
</organism>
<evidence type="ECO:0000313" key="5">
    <source>
        <dbReference type="Proteomes" id="UP001497497"/>
    </source>
</evidence>
<accession>A0AAV2H2M4</accession>
<proteinExistence type="predicted"/>
<evidence type="ECO:0000256" key="2">
    <source>
        <dbReference type="ARBA" id="ARBA00023034"/>
    </source>
</evidence>
<sequence>MRYHIGKRCRILKCLLIGIVFLSLVTNYNLNQEWSENGEHIGKDEESETRLTSAEEPSITKRDEKWLQESLSGNIVKKVKAVMRSSHPFYLDELTNAGDGVDSVQPETLDPCFASPYFLCDHEPTKPITDRTFNVAYLRRPDWQPSDVFNFSRCRFSKCVYQAENVTRDTDVVLVYGLRLSDSYPPPKRWPHQVYVFADWEPPNRINATFLTNSSSVWNHAFNLTFTYRLDSDIPAVYFRLKPNPRHAKDRPDYYQIAKQKTRTAVWFVSRCNVP</sequence>
<dbReference type="Pfam" id="PF17039">
    <property type="entry name" value="Glyco_tran_10_N"/>
    <property type="match status" value="1"/>
</dbReference>
<keyword evidence="5" id="KW-1185">Reference proteome</keyword>
<comment type="caution">
    <text evidence="4">The sequence shown here is derived from an EMBL/GenBank/DDBJ whole genome shotgun (WGS) entry which is preliminary data.</text>
</comment>
<dbReference type="GO" id="GO:0000139">
    <property type="term" value="C:Golgi membrane"/>
    <property type="evidence" value="ECO:0007669"/>
    <property type="project" value="UniProtKB-SubCell"/>
</dbReference>
<dbReference type="AlphaFoldDB" id="A0AAV2H2M4"/>
<reference evidence="4 5" key="1">
    <citation type="submission" date="2024-04" db="EMBL/GenBank/DDBJ databases">
        <authorList>
            <consortium name="Genoscope - CEA"/>
            <person name="William W."/>
        </authorList>
    </citation>
    <scope>NUCLEOTIDE SEQUENCE [LARGE SCALE GENOMIC DNA]</scope>
</reference>
<evidence type="ECO:0000256" key="1">
    <source>
        <dbReference type="ARBA" id="ARBA00004323"/>
    </source>
</evidence>
<dbReference type="SUPFAM" id="SSF53756">
    <property type="entry name" value="UDP-Glycosyltransferase/glycogen phosphorylase"/>
    <property type="match status" value="1"/>
</dbReference>
<gene>
    <name evidence="4" type="ORF">GSLYS_00002102001</name>
</gene>